<gene>
    <name evidence="1" type="ORF">NDU88_000961</name>
</gene>
<reference evidence="1" key="1">
    <citation type="journal article" date="2022" name="bioRxiv">
        <title>Sequencing and chromosome-scale assembly of the giantPleurodeles waltlgenome.</title>
        <authorList>
            <person name="Brown T."/>
            <person name="Elewa A."/>
            <person name="Iarovenko S."/>
            <person name="Subramanian E."/>
            <person name="Araus A.J."/>
            <person name="Petzold A."/>
            <person name="Susuki M."/>
            <person name="Suzuki K.-i.T."/>
            <person name="Hayashi T."/>
            <person name="Toyoda A."/>
            <person name="Oliveira C."/>
            <person name="Osipova E."/>
            <person name="Leigh N.D."/>
            <person name="Simon A."/>
            <person name="Yun M.H."/>
        </authorList>
    </citation>
    <scope>NUCLEOTIDE SEQUENCE</scope>
    <source>
        <strain evidence="1">20211129_DDA</strain>
        <tissue evidence="1">Liver</tissue>
    </source>
</reference>
<dbReference type="Proteomes" id="UP001066276">
    <property type="component" value="Chromosome 2_1"/>
</dbReference>
<proteinExistence type="predicted"/>
<protein>
    <submittedName>
        <fullName evidence="1">Uncharacterized protein</fullName>
    </submittedName>
</protein>
<accession>A0AAV7V905</accession>
<evidence type="ECO:0000313" key="2">
    <source>
        <dbReference type="Proteomes" id="UP001066276"/>
    </source>
</evidence>
<keyword evidence="2" id="KW-1185">Reference proteome</keyword>
<dbReference type="AlphaFoldDB" id="A0AAV7V905"/>
<name>A0AAV7V905_PLEWA</name>
<organism evidence="1 2">
    <name type="scientific">Pleurodeles waltl</name>
    <name type="common">Iberian ribbed newt</name>
    <dbReference type="NCBI Taxonomy" id="8319"/>
    <lineage>
        <taxon>Eukaryota</taxon>
        <taxon>Metazoa</taxon>
        <taxon>Chordata</taxon>
        <taxon>Craniata</taxon>
        <taxon>Vertebrata</taxon>
        <taxon>Euteleostomi</taxon>
        <taxon>Amphibia</taxon>
        <taxon>Batrachia</taxon>
        <taxon>Caudata</taxon>
        <taxon>Salamandroidea</taxon>
        <taxon>Salamandridae</taxon>
        <taxon>Pleurodelinae</taxon>
        <taxon>Pleurodeles</taxon>
    </lineage>
</organism>
<dbReference type="EMBL" id="JANPWB010000003">
    <property type="protein sequence ID" value="KAJ1197099.1"/>
    <property type="molecule type" value="Genomic_DNA"/>
</dbReference>
<comment type="caution">
    <text evidence="1">The sequence shown here is derived from an EMBL/GenBank/DDBJ whole genome shotgun (WGS) entry which is preliminary data.</text>
</comment>
<sequence length="144" mass="15845">MSQPTKPHKMSLKIRLLKGRCIPDIIHKRPEEAQATQPTCVIEVAASPVKALTDTETSINALGLQYYMHPRPRPALTPSATKLFTYGSNTPLPLKGRMTVTIRSNNREIQATFHVVSKEADTFLGSHSAEELGLVSFTKSVGTF</sequence>
<evidence type="ECO:0000313" key="1">
    <source>
        <dbReference type="EMBL" id="KAJ1197099.1"/>
    </source>
</evidence>